<organism evidence="1 2">
    <name type="scientific">Pelusios castaneus</name>
    <name type="common">West African mud turtle</name>
    <dbReference type="NCBI Taxonomy" id="367368"/>
    <lineage>
        <taxon>Eukaryota</taxon>
        <taxon>Metazoa</taxon>
        <taxon>Chordata</taxon>
        <taxon>Craniata</taxon>
        <taxon>Vertebrata</taxon>
        <taxon>Euteleostomi</taxon>
        <taxon>Archelosauria</taxon>
        <taxon>Testudinata</taxon>
        <taxon>Testudines</taxon>
        <taxon>Pleurodira</taxon>
        <taxon>Pelomedusidae</taxon>
        <taxon>Pelusios</taxon>
    </lineage>
</organism>
<protein>
    <submittedName>
        <fullName evidence="1">Uncharacterized protein</fullName>
    </submittedName>
</protein>
<evidence type="ECO:0000313" key="2">
    <source>
        <dbReference type="Proteomes" id="UP000694393"/>
    </source>
</evidence>
<name>A0A8C8S6S4_9SAUR</name>
<sequence>MSQHQLELGPQGGTCRLHKNITKNSHFITSPSVISTSPDLTESTLGFEGPLQGIASQPLPRCRIAVFRQMAIQPLFKNHKGRSFRFPEASVRLAGWFHY</sequence>
<dbReference type="AlphaFoldDB" id="A0A8C8S6S4"/>
<dbReference type="Proteomes" id="UP000694393">
    <property type="component" value="Unplaced"/>
</dbReference>
<proteinExistence type="predicted"/>
<accession>A0A8C8S6S4</accession>
<reference evidence="1" key="1">
    <citation type="submission" date="2025-08" db="UniProtKB">
        <authorList>
            <consortium name="Ensembl"/>
        </authorList>
    </citation>
    <scope>IDENTIFICATION</scope>
</reference>
<reference evidence="1" key="2">
    <citation type="submission" date="2025-09" db="UniProtKB">
        <authorList>
            <consortium name="Ensembl"/>
        </authorList>
    </citation>
    <scope>IDENTIFICATION</scope>
</reference>
<dbReference type="Ensembl" id="ENSPCET00000017540.1">
    <property type="protein sequence ID" value="ENSPCEP00000016942.1"/>
    <property type="gene ID" value="ENSPCEG00000013321.1"/>
</dbReference>
<keyword evidence="2" id="KW-1185">Reference proteome</keyword>
<evidence type="ECO:0000313" key="1">
    <source>
        <dbReference type="Ensembl" id="ENSPCEP00000016942.1"/>
    </source>
</evidence>